<dbReference type="GO" id="GO:0005829">
    <property type="term" value="C:cytosol"/>
    <property type="evidence" value="ECO:0007669"/>
    <property type="project" value="TreeGrafter"/>
</dbReference>
<dbReference type="InterPro" id="IPR002792">
    <property type="entry name" value="TRAM_dom"/>
</dbReference>
<evidence type="ECO:0000256" key="5">
    <source>
        <dbReference type="ARBA" id="ARBA00022691"/>
    </source>
</evidence>
<dbReference type="HAMAP" id="MF_01864">
    <property type="entry name" value="tRNA_metthiotr_MiaB"/>
    <property type="match status" value="1"/>
</dbReference>
<dbReference type="GO" id="GO:0046872">
    <property type="term" value="F:metal ion binding"/>
    <property type="evidence" value="ECO:0007669"/>
    <property type="project" value="UniProtKB-KW"/>
</dbReference>
<dbReference type="SFLD" id="SFLDF00273">
    <property type="entry name" value="(dimethylallyl)adenosine_tRNA"/>
    <property type="match status" value="1"/>
</dbReference>
<dbReference type="HOGENOM" id="CLU_018697_2_0_9"/>
<dbReference type="SFLD" id="SFLDS00029">
    <property type="entry name" value="Radical_SAM"/>
    <property type="match status" value="1"/>
</dbReference>
<dbReference type="InterPro" id="IPR038135">
    <property type="entry name" value="Methylthiotransferase_N_sf"/>
</dbReference>
<dbReference type="CDD" id="cd01335">
    <property type="entry name" value="Radical_SAM"/>
    <property type="match status" value="1"/>
</dbReference>
<evidence type="ECO:0000313" key="16">
    <source>
        <dbReference type="Proteomes" id="UP000030635"/>
    </source>
</evidence>
<dbReference type="NCBIfam" id="TIGR01574">
    <property type="entry name" value="miaB-methiolase"/>
    <property type="match status" value="1"/>
</dbReference>
<gene>
    <name evidence="11 15" type="primary">miaB</name>
    <name evidence="15" type="ORF">U729_2719</name>
</gene>
<dbReference type="NCBIfam" id="TIGR00089">
    <property type="entry name" value="MiaB/RimO family radical SAM methylthiotransferase"/>
    <property type="match status" value="1"/>
</dbReference>
<dbReference type="InterPro" id="IPR006638">
    <property type="entry name" value="Elp3/MiaA/NifB-like_rSAM"/>
</dbReference>
<dbReference type="Gene3D" id="3.40.50.12160">
    <property type="entry name" value="Methylthiotransferase, N-terminal domain"/>
    <property type="match status" value="1"/>
</dbReference>
<evidence type="ECO:0000256" key="9">
    <source>
        <dbReference type="ARBA" id="ARBA00023014"/>
    </source>
</evidence>
<feature type="binding site" evidence="11">
    <location>
        <position position="177"/>
    </location>
    <ligand>
        <name>[4Fe-4S] cluster</name>
        <dbReference type="ChEBI" id="CHEBI:49883"/>
        <label>2</label>
        <note>4Fe-4S-S-AdoMet</note>
    </ligand>
</feature>
<sequence length="455" mass="52238">MRIDMEKYENNIEENKEKYFSILTYGCQMNEEDSEKLSGMLKRIGYTKTEDIEKASIILFNTCCVRENAENKVFGNLGRIKKLKEKNKDLIVGICGCMMQQKGMADKVLSKFPFVNIIFGTHNAYKFPEYLNRVKTEGVQVKEILNKETDIVEGIPVDRESSVKAFVTIMYGCNNFCTYCIVPYVRGRERSRKPEEIIKEIKELVSNGYKEVTLLGQNVNSYGKGLEEEISFAKLLRMINEVEGLERVRFMTSHPKDLNEEVIEAIKDCDKLCEQIHLPVQSGSNRILKEMNRHYDRERYMYLINKIKKEIPNVAITTDIIVGFPGETDEDFNDTLSLVKEVSYDSAFTFIYSRRNHTPADKMENQVPDEVKHERFNKLVAAVNEGVIKNNKKYEGQIVEVLVEGTSKNDETKLSGRTRNGKLVNFEGDKSLIGTLVNTKIVRAQPFSLIGKVVE</sequence>
<evidence type="ECO:0000256" key="4">
    <source>
        <dbReference type="ARBA" id="ARBA00022679"/>
    </source>
</evidence>
<dbReference type="SMART" id="SM00729">
    <property type="entry name" value="Elp3"/>
    <property type="match status" value="1"/>
</dbReference>
<feature type="domain" description="TRAM" evidence="12">
    <location>
        <begin position="392"/>
        <end position="455"/>
    </location>
</feature>
<dbReference type="InterPro" id="IPR058240">
    <property type="entry name" value="rSAM_sf"/>
</dbReference>
<dbReference type="Proteomes" id="UP000030635">
    <property type="component" value="Chromosome"/>
</dbReference>
<evidence type="ECO:0000256" key="2">
    <source>
        <dbReference type="ARBA" id="ARBA00022485"/>
    </source>
</evidence>
<evidence type="ECO:0000259" key="13">
    <source>
        <dbReference type="PROSITE" id="PS51449"/>
    </source>
</evidence>
<name>A0A0A7FSC5_9CLOT</name>
<feature type="binding site" evidence="11">
    <location>
        <position position="173"/>
    </location>
    <ligand>
        <name>[4Fe-4S] cluster</name>
        <dbReference type="ChEBI" id="CHEBI:49883"/>
        <label>2</label>
        <note>4Fe-4S-S-AdoMet</note>
    </ligand>
</feature>
<feature type="binding site" evidence="11">
    <location>
        <position position="97"/>
    </location>
    <ligand>
        <name>[4Fe-4S] cluster</name>
        <dbReference type="ChEBI" id="CHEBI:49883"/>
        <label>1</label>
    </ligand>
</feature>
<dbReference type="PROSITE" id="PS50926">
    <property type="entry name" value="TRAM"/>
    <property type="match status" value="1"/>
</dbReference>
<keyword evidence="7 11" id="KW-0479">Metal-binding</keyword>
<dbReference type="PROSITE" id="PS01278">
    <property type="entry name" value="MTTASE_RADICAL"/>
    <property type="match status" value="1"/>
</dbReference>
<dbReference type="PROSITE" id="PS51449">
    <property type="entry name" value="MTTASE_N"/>
    <property type="match status" value="1"/>
</dbReference>
<dbReference type="InterPro" id="IPR020612">
    <property type="entry name" value="Methylthiotransferase_CS"/>
</dbReference>
<dbReference type="InterPro" id="IPR023404">
    <property type="entry name" value="rSAM_horseshoe"/>
</dbReference>
<comment type="function">
    <text evidence="1 11">Catalyzes the methylthiolation of N6-(dimethylallyl)adenosine (i(6)A), leading to the formation of 2-methylthio-N6-(dimethylallyl)adenosine (ms(2)i(6)A) at position 37 in tRNAs that read codons beginning with uridine.</text>
</comment>
<evidence type="ECO:0000259" key="12">
    <source>
        <dbReference type="PROSITE" id="PS50926"/>
    </source>
</evidence>
<dbReference type="SUPFAM" id="SSF102114">
    <property type="entry name" value="Radical SAM enzymes"/>
    <property type="match status" value="1"/>
</dbReference>
<feature type="binding site" evidence="11">
    <location>
        <position position="180"/>
    </location>
    <ligand>
        <name>[4Fe-4S] cluster</name>
        <dbReference type="ChEBI" id="CHEBI:49883"/>
        <label>2</label>
        <note>4Fe-4S-S-AdoMet</note>
    </ligand>
</feature>
<dbReference type="KEGG" id="cbv:U729_2719"/>
<feature type="binding site" evidence="11">
    <location>
        <position position="27"/>
    </location>
    <ligand>
        <name>[4Fe-4S] cluster</name>
        <dbReference type="ChEBI" id="CHEBI:49883"/>
        <label>1</label>
    </ligand>
</feature>
<organism evidence="15 16">
    <name type="scientific">Clostridium baratii str. Sullivan</name>
    <dbReference type="NCBI Taxonomy" id="1415775"/>
    <lineage>
        <taxon>Bacteria</taxon>
        <taxon>Bacillati</taxon>
        <taxon>Bacillota</taxon>
        <taxon>Clostridia</taxon>
        <taxon>Eubacteriales</taxon>
        <taxon>Clostridiaceae</taxon>
        <taxon>Clostridium</taxon>
    </lineage>
</organism>
<proteinExistence type="inferred from homology"/>
<accession>A0A0A7FSC5</accession>
<dbReference type="FunFam" id="3.40.50.12160:FF:000006">
    <property type="entry name" value="tRNA-2-methylthio-N(6)-dimethylallyladenosine synthase"/>
    <property type="match status" value="1"/>
</dbReference>
<feature type="binding site" evidence="11">
    <location>
        <position position="63"/>
    </location>
    <ligand>
        <name>[4Fe-4S] cluster</name>
        <dbReference type="ChEBI" id="CHEBI:49883"/>
        <label>1</label>
    </ligand>
</feature>
<keyword evidence="4 11" id="KW-0808">Transferase</keyword>
<comment type="cofactor">
    <cofactor evidence="11">
        <name>[4Fe-4S] cluster</name>
        <dbReference type="ChEBI" id="CHEBI:49883"/>
    </cofactor>
    <text evidence="11">Binds 2 [4Fe-4S] clusters. One cluster is coordinated with 3 cysteines and an exchangeable S-adenosyl-L-methionine.</text>
</comment>
<dbReference type="GO" id="GO:0035597">
    <property type="term" value="F:tRNA-2-methylthio-N(6)-dimethylallyladenosine(37) synthase activity"/>
    <property type="evidence" value="ECO:0007669"/>
    <property type="project" value="UniProtKB-EC"/>
</dbReference>
<dbReference type="RefSeq" id="WP_039315931.1">
    <property type="nucleotide sequence ID" value="NZ_CP006905.1"/>
</dbReference>
<keyword evidence="3 11" id="KW-0963">Cytoplasm</keyword>
<comment type="catalytic activity">
    <reaction evidence="11">
        <text>N(6)-dimethylallyladenosine(37) in tRNA + (sulfur carrier)-SH + AH2 + 2 S-adenosyl-L-methionine = 2-methylsulfanyl-N(6)-dimethylallyladenosine(37) in tRNA + (sulfur carrier)-H + 5'-deoxyadenosine + L-methionine + A + S-adenosyl-L-homocysteine + 2 H(+)</text>
        <dbReference type="Rhea" id="RHEA:37067"/>
        <dbReference type="Rhea" id="RHEA-COMP:10375"/>
        <dbReference type="Rhea" id="RHEA-COMP:10376"/>
        <dbReference type="Rhea" id="RHEA-COMP:14737"/>
        <dbReference type="Rhea" id="RHEA-COMP:14739"/>
        <dbReference type="ChEBI" id="CHEBI:13193"/>
        <dbReference type="ChEBI" id="CHEBI:15378"/>
        <dbReference type="ChEBI" id="CHEBI:17319"/>
        <dbReference type="ChEBI" id="CHEBI:17499"/>
        <dbReference type="ChEBI" id="CHEBI:29917"/>
        <dbReference type="ChEBI" id="CHEBI:57844"/>
        <dbReference type="ChEBI" id="CHEBI:57856"/>
        <dbReference type="ChEBI" id="CHEBI:59789"/>
        <dbReference type="ChEBI" id="CHEBI:64428"/>
        <dbReference type="ChEBI" id="CHEBI:74415"/>
        <dbReference type="ChEBI" id="CHEBI:74417"/>
        <dbReference type="EC" id="2.8.4.3"/>
    </reaction>
</comment>
<dbReference type="Gene3D" id="3.80.30.20">
    <property type="entry name" value="tm_1862 like domain"/>
    <property type="match status" value="1"/>
</dbReference>
<evidence type="ECO:0000256" key="11">
    <source>
        <dbReference type="HAMAP-Rule" id="MF_01864"/>
    </source>
</evidence>
<dbReference type="InterPro" id="IPR007197">
    <property type="entry name" value="rSAM"/>
</dbReference>
<dbReference type="PANTHER" id="PTHR43020">
    <property type="entry name" value="CDK5 REGULATORY SUBUNIT-ASSOCIATED PROTEIN 1"/>
    <property type="match status" value="1"/>
</dbReference>
<evidence type="ECO:0000313" key="15">
    <source>
        <dbReference type="EMBL" id="AIY82468.1"/>
    </source>
</evidence>
<dbReference type="FunFam" id="3.80.30.20:FF:000001">
    <property type="entry name" value="tRNA-2-methylthio-N(6)-dimethylallyladenosine synthase 2"/>
    <property type="match status" value="1"/>
</dbReference>
<keyword evidence="16" id="KW-1185">Reference proteome</keyword>
<keyword evidence="5 11" id="KW-0949">S-adenosyl-L-methionine</keyword>
<dbReference type="STRING" id="1561.NPD11_309"/>
<keyword evidence="9 11" id="KW-0411">Iron-sulfur</keyword>
<comment type="subcellular location">
    <subcellularLocation>
        <location evidence="11">Cytoplasm</location>
    </subcellularLocation>
</comment>
<dbReference type="InterPro" id="IPR006463">
    <property type="entry name" value="MiaB_methiolase"/>
</dbReference>
<evidence type="ECO:0000256" key="1">
    <source>
        <dbReference type="ARBA" id="ARBA00003234"/>
    </source>
</evidence>
<keyword evidence="6 11" id="KW-0819">tRNA processing</keyword>
<dbReference type="SFLD" id="SFLDG01082">
    <property type="entry name" value="B12-binding_domain_containing"/>
    <property type="match status" value="1"/>
</dbReference>
<dbReference type="Pfam" id="PF04055">
    <property type="entry name" value="Radical_SAM"/>
    <property type="match status" value="1"/>
</dbReference>
<dbReference type="InterPro" id="IPR013848">
    <property type="entry name" value="Methylthiotransferase_N"/>
</dbReference>
<evidence type="ECO:0000256" key="8">
    <source>
        <dbReference type="ARBA" id="ARBA00023004"/>
    </source>
</evidence>
<protein>
    <recommendedName>
        <fullName evidence="10 11">tRNA-2-methylthio-N(6)-dimethylallyladenosine synthase</fullName>
        <ecNumber evidence="10 11">2.8.4.3</ecNumber>
    </recommendedName>
    <alternativeName>
        <fullName evidence="11">(Dimethylallyl)adenosine tRNA methylthiotransferase MiaB</fullName>
    </alternativeName>
    <alternativeName>
        <fullName evidence="11">tRNA-i(6)A37 methylthiotransferase</fullName>
    </alternativeName>
</protein>
<keyword evidence="2 11" id="KW-0004">4Fe-4S</keyword>
<dbReference type="GO" id="GO:0051539">
    <property type="term" value="F:4 iron, 4 sulfur cluster binding"/>
    <property type="evidence" value="ECO:0007669"/>
    <property type="project" value="UniProtKB-UniRule"/>
</dbReference>
<dbReference type="EC" id="2.8.4.3" evidence="10 11"/>
<dbReference type="PROSITE" id="PS51918">
    <property type="entry name" value="RADICAL_SAM"/>
    <property type="match status" value="1"/>
</dbReference>
<dbReference type="EMBL" id="CP006905">
    <property type="protein sequence ID" value="AIY82468.1"/>
    <property type="molecule type" value="Genomic_DNA"/>
</dbReference>
<dbReference type="AlphaFoldDB" id="A0A0A7FSC5"/>
<evidence type="ECO:0000256" key="6">
    <source>
        <dbReference type="ARBA" id="ARBA00022694"/>
    </source>
</evidence>
<comment type="subunit">
    <text evidence="11">Monomer.</text>
</comment>
<dbReference type="PANTHER" id="PTHR43020:SF2">
    <property type="entry name" value="MITOCHONDRIAL TRNA METHYLTHIOTRANSFERASE CDK5RAP1"/>
    <property type="match status" value="1"/>
</dbReference>
<feature type="domain" description="Radical SAM core" evidence="14">
    <location>
        <begin position="159"/>
        <end position="389"/>
    </location>
</feature>
<dbReference type="InterPro" id="IPR005839">
    <property type="entry name" value="Methylthiotransferase"/>
</dbReference>
<evidence type="ECO:0000256" key="10">
    <source>
        <dbReference type="ARBA" id="ARBA00033765"/>
    </source>
</evidence>
<feature type="domain" description="MTTase N-terminal" evidence="13">
    <location>
        <begin position="18"/>
        <end position="136"/>
    </location>
</feature>
<evidence type="ECO:0000259" key="14">
    <source>
        <dbReference type="PROSITE" id="PS51918"/>
    </source>
</evidence>
<dbReference type="OrthoDB" id="9805215at2"/>
<dbReference type="Pfam" id="PF01938">
    <property type="entry name" value="TRAM"/>
    <property type="match status" value="1"/>
</dbReference>
<dbReference type="SFLD" id="SFLDG01061">
    <property type="entry name" value="methylthiotransferase"/>
    <property type="match status" value="1"/>
</dbReference>
<evidence type="ECO:0000256" key="7">
    <source>
        <dbReference type="ARBA" id="ARBA00022723"/>
    </source>
</evidence>
<dbReference type="Pfam" id="PF00919">
    <property type="entry name" value="UPF0004"/>
    <property type="match status" value="1"/>
</dbReference>
<evidence type="ECO:0000256" key="3">
    <source>
        <dbReference type="ARBA" id="ARBA00022490"/>
    </source>
</evidence>
<reference evidence="15 16" key="1">
    <citation type="journal article" date="2015" name="Infect. Genet. Evol.">
        <title>Genomic sequences of six botulinum neurotoxin-producing strains representing three clostridial species illustrate the mobility and diversity of botulinum neurotoxin genes.</title>
        <authorList>
            <person name="Smith T.J."/>
            <person name="Hill K.K."/>
            <person name="Xie G."/>
            <person name="Foley B.T."/>
            <person name="Williamson C.H."/>
            <person name="Foster J.T."/>
            <person name="Johnson S.L."/>
            <person name="Chertkov O."/>
            <person name="Teshima H."/>
            <person name="Gibbons H.S."/>
            <person name="Johnsky L.A."/>
            <person name="Karavis M.A."/>
            <person name="Smith L.A."/>
        </authorList>
    </citation>
    <scope>NUCLEOTIDE SEQUENCE [LARGE SCALE GENOMIC DNA]</scope>
    <source>
        <strain evidence="15">Sullivan</strain>
    </source>
</reference>
<keyword evidence="8 11" id="KW-0408">Iron</keyword>
<dbReference type="eggNOG" id="COG0621">
    <property type="taxonomic scope" value="Bacteria"/>
</dbReference>
<comment type="similarity">
    <text evidence="11">Belongs to the methylthiotransferase family. MiaB subfamily.</text>
</comment>